<keyword evidence="2 5" id="KW-0547">Nucleotide-binding</keyword>
<evidence type="ECO:0000259" key="7">
    <source>
        <dbReference type="PROSITE" id="PS50862"/>
    </source>
</evidence>
<dbReference type="AlphaFoldDB" id="A0A1G2HHQ1"/>
<dbReference type="EC" id="6.1.1.21" evidence="5"/>
<accession>A0A1G2HHQ1</accession>
<dbReference type="InterPro" id="IPR015807">
    <property type="entry name" value="His-tRNA-ligase"/>
</dbReference>
<dbReference type="InterPro" id="IPR004154">
    <property type="entry name" value="Anticodon-bd"/>
</dbReference>
<dbReference type="GO" id="GO:0004821">
    <property type="term" value="F:histidine-tRNA ligase activity"/>
    <property type="evidence" value="ECO:0007669"/>
    <property type="project" value="UniProtKB-UniRule"/>
</dbReference>
<dbReference type="EMBL" id="MHOI01000003">
    <property type="protein sequence ID" value="OGZ62026.1"/>
    <property type="molecule type" value="Genomic_DNA"/>
</dbReference>
<dbReference type="InterPro" id="IPR045864">
    <property type="entry name" value="aa-tRNA-synth_II/BPL/LPL"/>
</dbReference>
<dbReference type="GO" id="GO:0006427">
    <property type="term" value="P:histidyl-tRNA aminoacylation"/>
    <property type="evidence" value="ECO:0007669"/>
    <property type="project" value="UniProtKB-UniRule"/>
</dbReference>
<proteinExistence type="inferred from homology"/>
<dbReference type="STRING" id="1802163.A2932_00740"/>
<dbReference type="CDD" id="cd00773">
    <property type="entry name" value="HisRS-like_core"/>
    <property type="match status" value="1"/>
</dbReference>
<dbReference type="InterPro" id="IPR041715">
    <property type="entry name" value="HisRS-like_core"/>
</dbReference>
<evidence type="ECO:0000313" key="8">
    <source>
        <dbReference type="EMBL" id="OGZ62026.1"/>
    </source>
</evidence>
<dbReference type="HAMAP" id="MF_00127">
    <property type="entry name" value="His_tRNA_synth"/>
    <property type="match status" value="1"/>
</dbReference>
<comment type="similarity">
    <text evidence="1 5">Belongs to the class-II aminoacyl-tRNA synthetase family.</text>
</comment>
<dbReference type="Gene3D" id="3.30.930.10">
    <property type="entry name" value="Bira Bifunctional Protein, Domain 2"/>
    <property type="match status" value="1"/>
</dbReference>
<keyword evidence="5 8" id="KW-0436">Ligase</keyword>
<keyword evidence="5" id="KW-0067">ATP-binding</keyword>
<feature type="domain" description="Aminoacyl-transfer RNA synthetases class-II family profile" evidence="7">
    <location>
        <begin position="35"/>
        <end position="339"/>
    </location>
</feature>
<keyword evidence="5" id="KW-0648">Protein biosynthesis</keyword>
<dbReference type="GO" id="GO:0005737">
    <property type="term" value="C:cytoplasm"/>
    <property type="evidence" value="ECO:0007669"/>
    <property type="project" value="UniProtKB-SubCell"/>
</dbReference>
<comment type="catalytic activity">
    <reaction evidence="4 5">
        <text>tRNA(His) + L-histidine + ATP = L-histidyl-tRNA(His) + AMP + diphosphate + H(+)</text>
        <dbReference type="Rhea" id="RHEA:17313"/>
        <dbReference type="Rhea" id="RHEA-COMP:9665"/>
        <dbReference type="Rhea" id="RHEA-COMP:9689"/>
        <dbReference type="ChEBI" id="CHEBI:15378"/>
        <dbReference type="ChEBI" id="CHEBI:30616"/>
        <dbReference type="ChEBI" id="CHEBI:33019"/>
        <dbReference type="ChEBI" id="CHEBI:57595"/>
        <dbReference type="ChEBI" id="CHEBI:78442"/>
        <dbReference type="ChEBI" id="CHEBI:78527"/>
        <dbReference type="ChEBI" id="CHEBI:456215"/>
        <dbReference type="EC" id="6.1.1.21"/>
    </reaction>
</comment>
<dbReference type="PROSITE" id="PS50862">
    <property type="entry name" value="AA_TRNA_LIGASE_II"/>
    <property type="match status" value="1"/>
</dbReference>
<evidence type="ECO:0000256" key="4">
    <source>
        <dbReference type="ARBA" id="ARBA00047639"/>
    </source>
</evidence>
<comment type="caution">
    <text evidence="8">The sequence shown here is derived from an EMBL/GenBank/DDBJ whole genome shotgun (WGS) entry which is preliminary data.</text>
</comment>
<dbReference type="PANTHER" id="PTHR43707:SF1">
    <property type="entry name" value="HISTIDINE--TRNA LIGASE, MITOCHONDRIAL-RELATED"/>
    <property type="match status" value="1"/>
</dbReference>
<dbReference type="GO" id="GO:0005524">
    <property type="term" value="F:ATP binding"/>
    <property type="evidence" value="ECO:0007669"/>
    <property type="project" value="UniProtKB-UniRule"/>
</dbReference>
<gene>
    <name evidence="5" type="primary">hisS</name>
    <name evidence="8" type="ORF">A2932_00740</name>
</gene>
<dbReference type="InterPro" id="IPR004516">
    <property type="entry name" value="HisRS/HisZ"/>
</dbReference>
<dbReference type="SUPFAM" id="SSF52954">
    <property type="entry name" value="Class II aaRS ABD-related"/>
    <property type="match status" value="1"/>
</dbReference>
<comment type="subcellular location">
    <subcellularLocation>
        <location evidence="5">Cytoplasm</location>
    </subcellularLocation>
</comment>
<dbReference type="InterPro" id="IPR036621">
    <property type="entry name" value="Anticodon-bd_dom_sf"/>
</dbReference>
<keyword evidence="5" id="KW-0963">Cytoplasm</keyword>
<dbReference type="Pfam" id="PF03129">
    <property type="entry name" value="HGTP_anticodon"/>
    <property type="match status" value="1"/>
</dbReference>
<dbReference type="PANTHER" id="PTHR43707">
    <property type="entry name" value="HISTIDYL-TRNA SYNTHETASE"/>
    <property type="match status" value="1"/>
</dbReference>
<dbReference type="Proteomes" id="UP000179153">
    <property type="component" value="Unassembled WGS sequence"/>
</dbReference>
<evidence type="ECO:0000256" key="6">
    <source>
        <dbReference type="PIRSR" id="PIRSR001549-1"/>
    </source>
</evidence>
<dbReference type="SUPFAM" id="SSF55681">
    <property type="entry name" value="Class II aaRS and biotin synthetases"/>
    <property type="match status" value="1"/>
</dbReference>
<evidence type="ECO:0000256" key="3">
    <source>
        <dbReference type="ARBA" id="ARBA00023146"/>
    </source>
</evidence>
<evidence type="ECO:0000313" key="9">
    <source>
        <dbReference type="Proteomes" id="UP000179153"/>
    </source>
</evidence>
<evidence type="ECO:0000256" key="1">
    <source>
        <dbReference type="ARBA" id="ARBA00008226"/>
    </source>
</evidence>
<dbReference type="NCBIfam" id="TIGR00442">
    <property type="entry name" value="hisS"/>
    <property type="match status" value="1"/>
</dbReference>
<dbReference type="InterPro" id="IPR006195">
    <property type="entry name" value="aa-tRNA-synth_II"/>
</dbReference>
<dbReference type="PIRSF" id="PIRSF001549">
    <property type="entry name" value="His-tRNA_synth"/>
    <property type="match status" value="1"/>
</dbReference>
<sequence>MAKQTFQTPPGMHDILPDEQLLWERFRITAASVAEFYGFARIDTPILEFSDLFKKGTGEETDIVAKEMFSLKTRGGDELTLRPEGTPPVVRAFLQHGMEKWSSPVKLYYDGPMFRHEKPQRGRFRQLHQFGLEVIGEDDPVRDVQIIRAITVILEKLKVSKFRLEINTIGCSECRPRFLRQFKDYYRGRLRGLCADCRERYKTNPMRILDCDDEKCQRVKIHAPQVIDNICEKCHNHFQSVLELLDTLCVPYLLNPHLVRGLDYYTKTVFEIFEGDIDEGATDENGKKRLAIASGGRYDNLVKLLGGRPTPAVGGAIGMERTLKIVSESVKDAKTSAGPAVSLIQVGMNAKKKTLCIMEDFREAGIAVHEAFGRGSLTAQLKAANKAEVYLTVIVGQQEVRDNVAIIREMDTGNQETIPQEKLIQEIKKRLKKKAAHRTP</sequence>
<protein>
    <recommendedName>
        <fullName evidence="5">Histidine--tRNA ligase</fullName>
        <ecNumber evidence="5">6.1.1.21</ecNumber>
    </recommendedName>
    <alternativeName>
        <fullName evidence="5">Histidyl-tRNA synthetase</fullName>
        <shortName evidence="5">HisRS</shortName>
    </alternativeName>
</protein>
<feature type="binding site" evidence="6">
    <location>
        <position position="260"/>
    </location>
    <ligand>
        <name>L-histidine</name>
        <dbReference type="ChEBI" id="CHEBI:57595"/>
    </ligand>
</feature>
<comment type="subunit">
    <text evidence="5">Homodimer.</text>
</comment>
<feature type="binding site" evidence="6">
    <location>
        <position position="115"/>
    </location>
    <ligand>
        <name>L-histidine</name>
        <dbReference type="ChEBI" id="CHEBI:57595"/>
    </ligand>
</feature>
<feature type="binding site" evidence="6">
    <location>
        <position position="133"/>
    </location>
    <ligand>
        <name>L-histidine</name>
        <dbReference type="ChEBI" id="CHEBI:57595"/>
    </ligand>
</feature>
<dbReference type="Pfam" id="PF13393">
    <property type="entry name" value="tRNA-synt_His"/>
    <property type="match status" value="2"/>
</dbReference>
<name>A0A1G2HHQ1_9BACT</name>
<feature type="binding site" evidence="6">
    <location>
        <position position="129"/>
    </location>
    <ligand>
        <name>L-histidine</name>
        <dbReference type="ChEBI" id="CHEBI:57595"/>
    </ligand>
</feature>
<evidence type="ECO:0000256" key="5">
    <source>
        <dbReference type="HAMAP-Rule" id="MF_00127"/>
    </source>
</evidence>
<keyword evidence="3 5" id="KW-0030">Aminoacyl-tRNA synthetase</keyword>
<feature type="binding site" evidence="6">
    <location>
        <begin position="264"/>
        <end position="265"/>
    </location>
    <ligand>
        <name>L-histidine</name>
        <dbReference type="ChEBI" id="CHEBI:57595"/>
    </ligand>
</feature>
<feature type="binding site" evidence="6">
    <location>
        <begin position="84"/>
        <end position="86"/>
    </location>
    <ligand>
        <name>L-histidine</name>
        <dbReference type="ChEBI" id="CHEBI:57595"/>
    </ligand>
</feature>
<evidence type="ECO:0000256" key="2">
    <source>
        <dbReference type="ARBA" id="ARBA00022741"/>
    </source>
</evidence>
<dbReference type="Gene3D" id="3.40.50.800">
    <property type="entry name" value="Anticodon-binding domain"/>
    <property type="match status" value="1"/>
</dbReference>
<organism evidence="8 9">
    <name type="scientific">Candidatus Spechtbacteria bacterium RIFCSPLOWO2_01_FULL_46_10</name>
    <dbReference type="NCBI Taxonomy" id="1802163"/>
    <lineage>
        <taxon>Bacteria</taxon>
        <taxon>Candidatus Spechtiibacteriota</taxon>
    </lineage>
</organism>
<reference evidence="8 9" key="1">
    <citation type="journal article" date="2016" name="Nat. Commun.">
        <title>Thousands of microbial genomes shed light on interconnected biogeochemical processes in an aquifer system.</title>
        <authorList>
            <person name="Anantharaman K."/>
            <person name="Brown C.T."/>
            <person name="Hug L.A."/>
            <person name="Sharon I."/>
            <person name="Castelle C.J."/>
            <person name="Probst A.J."/>
            <person name="Thomas B.C."/>
            <person name="Singh A."/>
            <person name="Wilkins M.J."/>
            <person name="Karaoz U."/>
            <person name="Brodie E.L."/>
            <person name="Williams K.H."/>
            <person name="Hubbard S.S."/>
            <person name="Banfield J.F."/>
        </authorList>
    </citation>
    <scope>NUCLEOTIDE SEQUENCE [LARGE SCALE GENOMIC DNA]</scope>
</reference>